<sequence length="170" mass="19953">MWTTSHLVLTMLLSVAIRHSCLVDATYARAEDRKRTKLHHILENLRNNQIICMQRTKESAQFIIEMEIDRKPTFRLRCHCTNVYHKAKTLCYFFVPYEAKWLLASKQHLKGNGCVQKLRTKVEVRKSRLSFHILDNFSSDRRKPVWSHAKQGHNLGKARIRLSGNHVSLC</sequence>
<dbReference type="AlphaFoldDB" id="A0A085N0S7"/>
<evidence type="ECO:0000313" key="4">
    <source>
        <dbReference type="Proteomes" id="UP000030764"/>
    </source>
</evidence>
<dbReference type="EMBL" id="KL363243">
    <property type="protein sequence ID" value="KFD51104.1"/>
    <property type="molecule type" value="Genomic_DNA"/>
</dbReference>
<dbReference type="EMBL" id="KL367581">
    <property type="protein sequence ID" value="KFD63073.1"/>
    <property type="molecule type" value="Genomic_DNA"/>
</dbReference>
<evidence type="ECO:0000313" key="3">
    <source>
        <dbReference type="EMBL" id="KFD63073.1"/>
    </source>
</evidence>
<evidence type="ECO:0000256" key="1">
    <source>
        <dbReference type="SAM" id="SignalP"/>
    </source>
</evidence>
<name>A0A085N0S7_9BILA</name>
<dbReference type="Proteomes" id="UP000030764">
    <property type="component" value="Unassembled WGS sequence"/>
</dbReference>
<keyword evidence="1" id="KW-0732">Signal</keyword>
<evidence type="ECO:0000313" key="2">
    <source>
        <dbReference type="EMBL" id="KFD51104.1"/>
    </source>
</evidence>
<gene>
    <name evidence="2" type="ORF">M513_08004</name>
    <name evidence="3" type="ORF">M514_08004</name>
</gene>
<accession>A0A085N0S7</accession>
<dbReference type="Proteomes" id="UP000030758">
    <property type="component" value="Unassembled WGS sequence"/>
</dbReference>
<feature type="chain" id="PRO_5010405327" evidence="1">
    <location>
        <begin position="29"/>
        <end position="170"/>
    </location>
</feature>
<proteinExistence type="predicted"/>
<feature type="non-terminal residue" evidence="3">
    <location>
        <position position="170"/>
    </location>
</feature>
<keyword evidence="4" id="KW-1185">Reference proteome</keyword>
<feature type="signal peptide" evidence="1">
    <location>
        <begin position="1"/>
        <end position="28"/>
    </location>
</feature>
<organism evidence="3">
    <name type="scientific">Trichuris suis</name>
    <name type="common">pig whipworm</name>
    <dbReference type="NCBI Taxonomy" id="68888"/>
    <lineage>
        <taxon>Eukaryota</taxon>
        <taxon>Metazoa</taxon>
        <taxon>Ecdysozoa</taxon>
        <taxon>Nematoda</taxon>
        <taxon>Enoplea</taxon>
        <taxon>Dorylaimia</taxon>
        <taxon>Trichinellida</taxon>
        <taxon>Trichuridae</taxon>
        <taxon>Trichuris</taxon>
    </lineage>
</organism>
<protein>
    <submittedName>
        <fullName evidence="3">Uncharacterized protein</fullName>
    </submittedName>
</protein>
<reference evidence="3 4" key="1">
    <citation type="journal article" date="2014" name="Nat. Genet.">
        <title>Genome and transcriptome of the porcine whipworm Trichuris suis.</title>
        <authorList>
            <person name="Jex A.R."/>
            <person name="Nejsum P."/>
            <person name="Schwarz E.M."/>
            <person name="Hu L."/>
            <person name="Young N.D."/>
            <person name="Hall R.S."/>
            <person name="Korhonen P.K."/>
            <person name="Liao S."/>
            <person name="Thamsborg S."/>
            <person name="Xia J."/>
            <person name="Xu P."/>
            <person name="Wang S."/>
            <person name="Scheerlinck J.P."/>
            <person name="Hofmann A."/>
            <person name="Sternberg P.W."/>
            <person name="Wang J."/>
            <person name="Gasser R.B."/>
        </authorList>
    </citation>
    <scope>NUCLEOTIDE SEQUENCE [LARGE SCALE GENOMIC DNA]</scope>
    <source>
        <strain evidence="3">DCEP-RM93F</strain>
        <strain evidence="2">DCEP-RM93M</strain>
    </source>
</reference>